<dbReference type="PANTHER" id="PTHR21198">
    <property type="entry name" value="GLUTAMATE RACEMASE"/>
    <property type="match status" value="1"/>
</dbReference>
<dbReference type="PANTHER" id="PTHR21198:SF7">
    <property type="entry name" value="ASPARTATE-GLUTAMATE RACEMASE FAMILY"/>
    <property type="match status" value="1"/>
</dbReference>
<dbReference type="InterPro" id="IPR001920">
    <property type="entry name" value="Asp/Glu_race"/>
</dbReference>
<dbReference type="PROSITE" id="PS00924">
    <property type="entry name" value="ASP_GLU_RACEMASE_2"/>
    <property type="match status" value="1"/>
</dbReference>
<evidence type="ECO:0000256" key="1">
    <source>
        <dbReference type="ARBA" id="ARBA00007847"/>
    </source>
</evidence>
<dbReference type="InterPro" id="IPR004380">
    <property type="entry name" value="Asp_race"/>
</dbReference>
<dbReference type="AlphaFoldDB" id="A0A7V5I016"/>
<dbReference type="NCBIfam" id="TIGR00035">
    <property type="entry name" value="asp_race"/>
    <property type="match status" value="1"/>
</dbReference>
<dbReference type="InterPro" id="IPR015942">
    <property type="entry name" value="Asp/Glu/hydantoin_racemase"/>
</dbReference>
<dbReference type="SUPFAM" id="SSF53681">
    <property type="entry name" value="Aspartate/glutamate racemase"/>
    <property type="match status" value="2"/>
</dbReference>
<comment type="caution">
    <text evidence="3">The sequence shown here is derived from an EMBL/GenBank/DDBJ whole genome shotgun (WGS) entry which is preliminary data.</text>
</comment>
<dbReference type="EC" id="5.1.1.-" evidence="3"/>
<evidence type="ECO:0000313" key="3">
    <source>
        <dbReference type="EMBL" id="HHF98571.1"/>
    </source>
</evidence>
<reference evidence="3" key="1">
    <citation type="journal article" date="2020" name="mSystems">
        <title>Genome- and Community-Level Interaction Insights into Carbon Utilization and Element Cycling Functions of Hydrothermarchaeota in Hydrothermal Sediment.</title>
        <authorList>
            <person name="Zhou Z."/>
            <person name="Liu Y."/>
            <person name="Xu W."/>
            <person name="Pan J."/>
            <person name="Luo Z.H."/>
            <person name="Li M."/>
        </authorList>
    </citation>
    <scope>NUCLEOTIDE SEQUENCE [LARGE SCALE GENOMIC DNA]</scope>
    <source>
        <strain evidence="3">HyVt-92</strain>
    </source>
</reference>
<comment type="similarity">
    <text evidence="1">Belongs to the aspartate/glutamate racemases family.</text>
</comment>
<protein>
    <submittedName>
        <fullName evidence="3">Amino acid racemase</fullName>
        <ecNumber evidence="3">5.1.1.-</ecNumber>
    </submittedName>
</protein>
<organism evidence="3">
    <name type="scientific">Aerophobetes bacterium</name>
    <dbReference type="NCBI Taxonomy" id="2030807"/>
    <lineage>
        <taxon>Bacteria</taxon>
        <taxon>Candidatus Aerophobota</taxon>
    </lineage>
</organism>
<name>A0A7V5I016_UNCAE</name>
<dbReference type="Pfam" id="PF01177">
    <property type="entry name" value="Asp_Glu_race"/>
    <property type="match status" value="1"/>
</dbReference>
<gene>
    <name evidence="3" type="ORF">ENL39_03675</name>
</gene>
<keyword evidence="2 3" id="KW-0413">Isomerase</keyword>
<dbReference type="GO" id="GO:0047661">
    <property type="term" value="F:amino-acid racemase activity"/>
    <property type="evidence" value="ECO:0007669"/>
    <property type="project" value="InterPro"/>
</dbReference>
<proteinExistence type="inferred from homology"/>
<sequence>MKTIGIIGGMGPEATLDLFYKIIKNTPAKKDQEHIHLIIDNYPQIPDRTQFILGKGDNPLPYLLKSAKLLENAGADAICMPCNTAHFFVEDIRKNINVPFISIVESVLKDIKENYTNVERIGLLASEGTIAGKVYHRIFEKEGYTIVVPEKNIQKKIMDVIYSVKAGKIKEKVKLMQECIDKISNKADILVAACTEIPILIPHIESKIPVIDATISLAKSVVEFVLSD</sequence>
<dbReference type="InterPro" id="IPR033134">
    <property type="entry name" value="Asp/Glu_racemase_AS_2"/>
</dbReference>
<accession>A0A7V5I016</accession>
<dbReference type="Gene3D" id="3.40.50.1860">
    <property type="match status" value="2"/>
</dbReference>
<dbReference type="EMBL" id="DRTT01000102">
    <property type="protein sequence ID" value="HHF98571.1"/>
    <property type="molecule type" value="Genomic_DNA"/>
</dbReference>
<evidence type="ECO:0000256" key="2">
    <source>
        <dbReference type="ARBA" id="ARBA00023235"/>
    </source>
</evidence>
<dbReference type="Proteomes" id="UP000886070">
    <property type="component" value="Unassembled WGS sequence"/>
</dbReference>